<dbReference type="Proteomes" id="UP000310065">
    <property type="component" value="Chromosome L1"/>
</dbReference>
<dbReference type="Pfam" id="PF01145">
    <property type="entry name" value="Band_7"/>
    <property type="match status" value="1"/>
</dbReference>
<name>A0A4P9J5N4_9GAMM</name>
<dbReference type="InterPro" id="IPR036013">
    <property type="entry name" value="Band_7/SPFH_dom_sf"/>
</dbReference>
<dbReference type="InterPro" id="IPR000163">
    <property type="entry name" value="Prohibitin"/>
</dbReference>
<dbReference type="KEGG" id="pdv:FFU37_16745"/>
<feature type="domain" description="Band 7" evidence="2">
    <location>
        <begin position="57"/>
        <end position="219"/>
    </location>
</feature>
<evidence type="ECO:0000313" key="4">
    <source>
        <dbReference type="Proteomes" id="UP000310065"/>
    </source>
</evidence>
<evidence type="ECO:0000313" key="3">
    <source>
        <dbReference type="EMBL" id="QCU76126.1"/>
    </source>
</evidence>
<proteinExistence type="predicted"/>
<reference evidence="3 4" key="1">
    <citation type="submission" date="2019-05" db="EMBL/GenBank/DDBJ databases">
        <title>Complete genome sequence of Pseudoalteromonas sp. 16-SW-7(T) isolated from the Okhotsk Sea, Russia.</title>
        <authorList>
            <person name="Nguyen T.H."/>
            <person name="Nedashkovskaya O.I."/>
            <person name="Kim S.-G."/>
        </authorList>
    </citation>
    <scope>NUCLEOTIDE SEQUENCE [LARGE SCALE GENOMIC DNA]</scope>
    <source>
        <strain evidence="3 4">16-SW-7</strain>
    </source>
</reference>
<sequence>MRARNSGTQTLFNNLFKGALVVGVVGFGLTACTNPSTPAGEEGYVFEKPRVFGEGGYQGTMKGPSNYGMSLLRNEVVNIDMRPNTYTETFRILANDDLSIKFDFHAVIAIESGSVKTVVEQYGAENWYKRFVRETFRTYVRDTVQKYDSGELKTNREKIAKEVTLRLQNYLTTTPFKLASVVVGNINYPDIVANAVEKKLAAQQLLSEKETQKEIAKKDAEIRVEEAKGIAQAQKIINATLTANYIQHEAINAQIKMASSPNHTTVYIPVGNNGVPIVKGAN</sequence>
<gene>
    <name evidence="3" type="ORF">FFU37_16745</name>
</gene>
<dbReference type="GO" id="GO:0016020">
    <property type="term" value="C:membrane"/>
    <property type="evidence" value="ECO:0007669"/>
    <property type="project" value="UniProtKB-SubCell"/>
</dbReference>
<dbReference type="EMBL" id="CP040558">
    <property type="protein sequence ID" value="QCU76126.1"/>
    <property type="molecule type" value="Genomic_DNA"/>
</dbReference>
<dbReference type="SUPFAM" id="SSF117892">
    <property type="entry name" value="Band 7/SPFH domain"/>
    <property type="match status" value="1"/>
</dbReference>
<comment type="subcellular location">
    <subcellularLocation>
        <location evidence="1">Membrane</location>
        <topology evidence="1">Single-pass membrane protein</topology>
    </subcellularLocation>
</comment>
<dbReference type="RefSeq" id="WP_138490051.1">
    <property type="nucleotide sequence ID" value="NZ_CP040558.1"/>
</dbReference>
<accession>A0A4P9J5N4</accession>
<dbReference type="Gene3D" id="3.30.479.30">
    <property type="entry name" value="Band 7 domain"/>
    <property type="match status" value="1"/>
</dbReference>
<dbReference type="InterPro" id="IPR001107">
    <property type="entry name" value="Band_7"/>
</dbReference>
<dbReference type="PANTHER" id="PTHR23222:SF0">
    <property type="entry name" value="PROHIBITIN 1"/>
    <property type="match status" value="1"/>
</dbReference>
<dbReference type="PANTHER" id="PTHR23222">
    <property type="entry name" value="PROHIBITIN"/>
    <property type="match status" value="1"/>
</dbReference>
<dbReference type="PROSITE" id="PS51257">
    <property type="entry name" value="PROKAR_LIPOPROTEIN"/>
    <property type="match status" value="1"/>
</dbReference>
<organism evidence="3 4">
    <name type="scientific">Pseudoalteromonas distincta</name>
    <dbReference type="NCBI Taxonomy" id="77608"/>
    <lineage>
        <taxon>Bacteria</taxon>
        <taxon>Pseudomonadati</taxon>
        <taxon>Pseudomonadota</taxon>
        <taxon>Gammaproteobacteria</taxon>
        <taxon>Alteromonadales</taxon>
        <taxon>Pseudoalteromonadaceae</taxon>
        <taxon>Pseudoalteromonas</taxon>
    </lineage>
</organism>
<protein>
    <recommendedName>
        <fullName evidence="2">Band 7 domain-containing protein</fullName>
    </recommendedName>
</protein>
<dbReference type="AlphaFoldDB" id="A0A4P9J5N4"/>
<evidence type="ECO:0000256" key="1">
    <source>
        <dbReference type="ARBA" id="ARBA00004167"/>
    </source>
</evidence>
<evidence type="ECO:0000259" key="2">
    <source>
        <dbReference type="Pfam" id="PF01145"/>
    </source>
</evidence>
<dbReference type="GeneID" id="88777317"/>